<dbReference type="Pfam" id="PF01968">
    <property type="entry name" value="Hydantoinase_A"/>
    <property type="match status" value="1"/>
</dbReference>
<name>A0A2N7X6C1_9BURK</name>
<evidence type="ECO:0000259" key="2">
    <source>
        <dbReference type="Pfam" id="PF05378"/>
    </source>
</evidence>
<dbReference type="AlphaFoldDB" id="A0A2N7X6C1"/>
<evidence type="ECO:0000313" key="4">
    <source>
        <dbReference type="EMBL" id="PMS37184.1"/>
    </source>
</evidence>
<dbReference type="RefSeq" id="WP_018439691.1">
    <property type="nucleotide sequence ID" value="NZ_KB890166.1"/>
</dbReference>
<evidence type="ECO:0000259" key="3">
    <source>
        <dbReference type="Pfam" id="PF19278"/>
    </source>
</evidence>
<dbReference type="PANTHER" id="PTHR11365">
    <property type="entry name" value="5-OXOPROLINASE RELATED"/>
    <property type="match status" value="1"/>
</dbReference>
<dbReference type="EMBL" id="PNYC01000004">
    <property type="protein sequence ID" value="PMS37184.1"/>
    <property type="molecule type" value="Genomic_DNA"/>
</dbReference>
<dbReference type="OrthoDB" id="9768323at2"/>
<dbReference type="GO" id="GO:0017168">
    <property type="term" value="F:5-oxoprolinase (ATP-hydrolyzing) activity"/>
    <property type="evidence" value="ECO:0007669"/>
    <property type="project" value="TreeGrafter"/>
</dbReference>
<sequence>MLKIGVDIGGTFTDFAAWREGGEQKVETLKVPSTPPHFAEGFKTGCEEMLKRMKPRAEEQIVVVHGTTVATNTVIERNGPAIALFTTEGFRDILELQRLRLRRAIDLLGDRVQPLVPRELVFEIPERMTSAGRVRKEIDLDAVKRAALQAKEAGVEGIAVAFLHSFRNPSHEHAARDAIIAATGIQNISVSSDIWPKIGEYERAIVAVLNTYVKPRMTAYIAEIERWLGERLPDSKLFIMQSNGGALAAAEARALPVHTLLSGPASGVSAAQYLGVSLDERCMLTMDMGGTSTDISLIQDGEPSITGEAEVGDFPLMMPVTGIEAIGAGGGSICWVDGGVLRVGPRSSGARPGPACFGHGGMQPTVTDAYLLCGLIHPDHFLGGRMTLDLAAAQTAMRPIAEALGMNVVMAAEACLTVATSNMVASVLPYLARYGLDPADVTLVVYGGAGSLHGPLLAAELGIGRVLVPGMPSVFCAFGGLVAGLTHDNVKSMQGIAVDAETTRAEFASLETSAHQWLTGQNVGAGLQETILEYRADARYCGQSFQLTVNVPADAAKTGNVAAMEQEFHRQHERLYAHSDPSAAVEFTEFRVRIRGMLPIPTPEVVSSRQDRAADALVGLRDIQIAGRSAGACKVYARERLCAGDSLQGTAIIEQNDTTIFVPPGYLATVDSHSNILLTRES</sequence>
<dbReference type="SUPFAM" id="SSF53067">
    <property type="entry name" value="Actin-like ATPase domain"/>
    <property type="match status" value="1"/>
</dbReference>
<evidence type="ECO:0000259" key="1">
    <source>
        <dbReference type="Pfam" id="PF01968"/>
    </source>
</evidence>
<protein>
    <submittedName>
        <fullName evidence="4">Hydantoinase/oxoprolinase family protein</fullName>
    </submittedName>
</protein>
<keyword evidence="5" id="KW-1185">Reference proteome</keyword>
<dbReference type="GO" id="GO:0005829">
    <property type="term" value="C:cytosol"/>
    <property type="evidence" value="ECO:0007669"/>
    <property type="project" value="TreeGrafter"/>
</dbReference>
<dbReference type="STRING" id="863227.GCA_000373005_01158"/>
<dbReference type="InterPro" id="IPR002821">
    <property type="entry name" value="Hydantoinase_A"/>
</dbReference>
<proteinExistence type="predicted"/>
<organism evidence="4 5">
    <name type="scientific">Trinickia symbiotica</name>
    <dbReference type="NCBI Taxonomy" id="863227"/>
    <lineage>
        <taxon>Bacteria</taxon>
        <taxon>Pseudomonadati</taxon>
        <taxon>Pseudomonadota</taxon>
        <taxon>Betaproteobacteria</taxon>
        <taxon>Burkholderiales</taxon>
        <taxon>Burkholderiaceae</taxon>
        <taxon>Trinickia</taxon>
    </lineage>
</organism>
<dbReference type="GO" id="GO:0006749">
    <property type="term" value="P:glutathione metabolic process"/>
    <property type="evidence" value="ECO:0007669"/>
    <property type="project" value="TreeGrafter"/>
</dbReference>
<accession>A0A2N7X6C1</accession>
<dbReference type="PANTHER" id="PTHR11365:SF23">
    <property type="entry name" value="HYPOTHETICAL 5-OXOPROLINASE (EUROFUNG)-RELATED"/>
    <property type="match status" value="1"/>
</dbReference>
<comment type="caution">
    <text evidence="4">The sequence shown here is derived from an EMBL/GenBank/DDBJ whole genome shotgun (WGS) entry which is preliminary data.</text>
</comment>
<evidence type="ECO:0000313" key="5">
    <source>
        <dbReference type="Proteomes" id="UP000235777"/>
    </source>
</evidence>
<gene>
    <name evidence="4" type="ORF">C0Z20_07575</name>
</gene>
<feature type="domain" description="Hydantoinase A/oxoprolinase" evidence="1">
    <location>
        <begin position="203"/>
        <end position="488"/>
    </location>
</feature>
<dbReference type="Pfam" id="PF05378">
    <property type="entry name" value="Hydant_A_N"/>
    <property type="match status" value="1"/>
</dbReference>
<dbReference type="Proteomes" id="UP000235777">
    <property type="component" value="Unassembled WGS sequence"/>
</dbReference>
<feature type="domain" description="Hydantoinase/oxoprolinase N-terminal" evidence="2">
    <location>
        <begin position="3"/>
        <end position="179"/>
    </location>
</feature>
<feature type="domain" description="Acetophenone carboxylase-like C-terminal" evidence="3">
    <location>
        <begin position="526"/>
        <end position="674"/>
    </location>
</feature>
<reference evidence="4 5" key="1">
    <citation type="submission" date="2018-01" db="EMBL/GenBank/DDBJ databases">
        <title>Whole genome analyses suggest that Burkholderia sensu lato contains two further novel genera in the rhizoxinica-symbiotica group Mycetohabitans gen. nov., and Trinickia gen. nov.: implications for the evolution of diazotrophy and nodulation in the Burkholderiaceae.</title>
        <authorList>
            <person name="Estrada-de los Santos P."/>
            <person name="Palmer M."/>
            <person name="Chavez-Ramirez B."/>
            <person name="Beukes C."/>
            <person name="Steenkamp E.T."/>
            <person name="Hirsch A.M."/>
            <person name="Manyaka P."/>
            <person name="Maluk M."/>
            <person name="Lafos M."/>
            <person name="Crook M."/>
            <person name="Gross E."/>
            <person name="Simon M.F."/>
            <person name="Bueno dos Reis Junior F."/>
            <person name="Poole P.S."/>
            <person name="Venter S.N."/>
            <person name="James E.K."/>
        </authorList>
    </citation>
    <scope>NUCLEOTIDE SEQUENCE [LARGE SCALE GENOMIC DNA]</scope>
    <source>
        <strain evidence="4 5">JPY 581</strain>
    </source>
</reference>
<dbReference type="Pfam" id="PF19278">
    <property type="entry name" value="Hydant_A_C"/>
    <property type="match status" value="1"/>
</dbReference>
<dbReference type="InterPro" id="IPR049517">
    <property type="entry name" value="ACX-like_C"/>
</dbReference>
<dbReference type="InterPro" id="IPR008040">
    <property type="entry name" value="Hydant_A_N"/>
</dbReference>
<dbReference type="InterPro" id="IPR043129">
    <property type="entry name" value="ATPase_NBD"/>
</dbReference>
<dbReference type="InterPro" id="IPR045079">
    <property type="entry name" value="Oxoprolinase-like"/>
</dbReference>